<feature type="region of interest" description="Disordered" evidence="1">
    <location>
        <begin position="331"/>
        <end position="525"/>
    </location>
</feature>
<dbReference type="RefSeq" id="XP_015176254.1">
    <property type="nucleotide sequence ID" value="XM_015320768.1"/>
</dbReference>
<feature type="compositionally biased region" description="Basic and acidic residues" evidence="1">
    <location>
        <begin position="1402"/>
        <end position="1413"/>
    </location>
</feature>
<feature type="region of interest" description="Disordered" evidence="1">
    <location>
        <begin position="1521"/>
        <end position="1626"/>
    </location>
</feature>
<feature type="compositionally biased region" description="Basic and acidic residues" evidence="1">
    <location>
        <begin position="1571"/>
        <end position="1582"/>
    </location>
</feature>
<feature type="compositionally biased region" description="Acidic residues" evidence="1">
    <location>
        <begin position="387"/>
        <end position="399"/>
    </location>
</feature>
<feature type="compositionally biased region" description="Basic and acidic residues" evidence="1">
    <location>
        <begin position="996"/>
        <end position="1021"/>
    </location>
</feature>
<feature type="compositionally biased region" description="Low complexity" evidence="1">
    <location>
        <begin position="1295"/>
        <end position="1304"/>
    </location>
</feature>
<feature type="compositionally biased region" description="Low complexity" evidence="1">
    <location>
        <begin position="1583"/>
        <end position="1597"/>
    </location>
</feature>
<feature type="compositionally biased region" description="Basic and acidic residues" evidence="1">
    <location>
        <begin position="484"/>
        <end position="525"/>
    </location>
</feature>
<organism evidence="2 3">
    <name type="scientific">Polistes dominula</name>
    <name type="common">European paper wasp</name>
    <name type="synonym">Vespa dominula</name>
    <dbReference type="NCBI Taxonomy" id="743375"/>
    <lineage>
        <taxon>Eukaryota</taxon>
        <taxon>Metazoa</taxon>
        <taxon>Ecdysozoa</taxon>
        <taxon>Arthropoda</taxon>
        <taxon>Hexapoda</taxon>
        <taxon>Insecta</taxon>
        <taxon>Pterygota</taxon>
        <taxon>Neoptera</taxon>
        <taxon>Endopterygota</taxon>
        <taxon>Hymenoptera</taxon>
        <taxon>Apocrita</taxon>
        <taxon>Aculeata</taxon>
        <taxon>Vespoidea</taxon>
        <taxon>Vespidae</taxon>
        <taxon>Polistinae</taxon>
        <taxon>Polistini</taxon>
        <taxon>Polistes</taxon>
    </lineage>
</organism>
<feature type="compositionally biased region" description="Polar residues" evidence="1">
    <location>
        <begin position="1176"/>
        <end position="1191"/>
    </location>
</feature>
<accession>A0ABM1I7R7</accession>
<feature type="compositionally biased region" description="Basic and acidic residues" evidence="1">
    <location>
        <begin position="1043"/>
        <end position="1063"/>
    </location>
</feature>
<feature type="compositionally biased region" description="Basic and acidic residues" evidence="1">
    <location>
        <begin position="331"/>
        <end position="373"/>
    </location>
</feature>
<feature type="compositionally biased region" description="Polar residues" evidence="1">
    <location>
        <begin position="605"/>
        <end position="621"/>
    </location>
</feature>
<keyword evidence="2" id="KW-1185">Reference proteome</keyword>
<proteinExistence type="predicted"/>
<feature type="compositionally biased region" description="Basic and acidic residues" evidence="1">
    <location>
        <begin position="1346"/>
        <end position="1355"/>
    </location>
</feature>
<sequence>MLEVQRSDSLRKGEAYDPSSTHLLPPVTTGASVSGWKPAERSVSFNRDVHVKRIGRGTPRVAAALVGNGEGRLILSPVHKENILSRSKEDLAQEAALVLQQVGSLRCVAHDNRRLPGKFSTLPARRGGGNVNKKRPELPLDVKRRKSEEIGATTTNSGGSGGGIIGGGGDGGGGGSAGGVDNQLSWTPKPKKKTLERSNSDASSKKLKGTLAKFFSPKLERKRKPVGRSVSDLGTFTRQYRKRSGSESEGSHLSSSARAKKQLSPIIEASPQVDQTQPFHFGVVGKEEGSKPDAKKSKQEEGGTDVERIIERVERKERIEETITEISLDRSIEDPRKDNKLVDRQKRVDITNDKDRITGEEKEVTASRRKTETTNRIASSEVKEGEGEGEEEEEEEVDEVDRVGSMLHSSRYDLQKRGEESTINKMIHRLTNDRSPPPQLTRTMVSPGPGFGHNNNRPFSYTRPNDSCSPPPSQTNVMYAQVQTDKKKAQRSHSDSDEGLGLERKDSSRENSPAEKEYRRTDYSYSSDLRRNNEINNIKSRYEETRKSTTTSRFGNHFGGSKDFLSSRDLDNRCPEDEIELDRRYEPEKYTSTIFVDTSGRDSTDLTSRPNHQSGISNKTSELSARRDLLESRIKSRLLADEMYAAKNTANVSIKKSEHEIIDKPIVPSPVTPNRISSPKRYTDTYITETRTSSNGEKYIFEKQIHEDNGKVYGYEKKITNKIPSDGYVESKPRDGYTVETRTDKYGDKYIVETRTHGSYADDFKPFLSDRSRTSPEERFENGRNHLGGPYKSTNYLPDESTHPRTSHYFRNDPKDTDTLSSPIVVRKFTAERKLSKSDDFLDRDVRPNENLSKMNKNFESIRGMSKSTQRLNELGDNSRILRNEYTTRSHENLCSHINDSNMRKDERSSPFAKRHLDILRERPIDDYDTDISQMTNSQLESKYYKETRTTQRYSNGKHPIHDDYDSSPPRIRTDRTGPNTTIRNTDPGVSGHSSSRYDSDTTARESIRRETRYDERTTLRKDHRNGNVLETEPKKPLRRSRNHLDYFDDSDARESPRGKSSLDETPPTRPLRSYHENGKSRHGRTQETRAYMEQRRYRETRLSDPDRKDRLADSGIENDYRRDSQEADRRETIESEDEGFASRQFIKNERRHTDRNMNLTPLEQQKYNHEKYSNDIGSGKSNNGLVTSKPPTGADKKYEKKAAKKSGTMSKVKQLFSKREKKAKEEKNKKNSRSGSSGALTDDEVTMRYREYRGDRLRSAKSARDLGSDINQEDYSQRRRLSTPSGSPSPPRPTRLSRSTGTLTRDEDSFCESSNTLTRENQGQEAERKGWFKSLSRKNKSNTKSVDKKPRIPESEILTTGTEDEEASSAPERVSVQKNLRFFGDTDQESVSSNRDHRNKRVDERGCIKRDVSNSNRSHNLGIVSPPRKPPRLAESALSSGESTTGDSSQQSQNSQRSQRSVVYLHATTIGEIPGPNERRRAASREELNRPLQSHTRTVSRSVSVLAPWKPRHYREPFEINYDQQQHQKPMMTLRRRQRSRETLTRRGKDARRSKDNLSKTGTINRSTLKSKDKQKVDRTVSTESLSTKSRSVSSKPELSRSTSVPRDPNKSAGWFKLKSKKSRA</sequence>
<gene>
    <name evidence="3" type="primary">LOC107066291</name>
</gene>
<feature type="compositionally biased region" description="Polar residues" evidence="1">
    <location>
        <begin position="1560"/>
        <end position="1569"/>
    </location>
</feature>
<evidence type="ECO:0000256" key="1">
    <source>
        <dbReference type="SAM" id="MobiDB-lite"/>
    </source>
</evidence>
<feature type="region of interest" description="Disordered" evidence="1">
    <location>
        <begin position="1"/>
        <end position="35"/>
    </location>
</feature>
<feature type="region of interest" description="Disordered" evidence="1">
    <location>
        <begin position="939"/>
        <end position="1504"/>
    </location>
</feature>
<feature type="region of interest" description="Disordered" evidence="1">
    <location>
        <begin position="115"/>
        <end position="309"/>
    </location>
</feature>
<evidence type="ECO:0000313" key="2">
    <source>
        <dbReference type="Proteomes" id="UP000694924"/>
    </source>
</evidence>
<feature type="compositionally biased region" description="Basic and acidic residues" evidence="1">
    <location>
        <begin position="1074"/>
        <end position="1134"/>
    </location>
</feature>
<reference evidence="3" key="1">
    <citation type="submission" date="2025-08" db="UniProtKB">
        <authorList>
            <consortium name="RefSeq"/>
        </authorList>
    </citation>
    <scope>IDENTIFICATION</scope>
</reference>
<evidence type="ECO:0000313" key="3">
    <source>
        <dbReference type="RefSeq" id="XP_015176254.1"/>
    </source>
</evidence>
<feature type="compositionally biased region" description="Basic and acidic residues" evidence="1">
    <location>
        <begin position="1478"/>
        <end position="1490"/>
    </location>
</feature>
<dbReference type="GeneID" id="107066291"/>
<feature type="compositionally biased region" description="Polar residues" evidence="1">
    <location>
        <begin position="453"/>
        <end position="483"/>
    </location>
</feature>
<feature type="compositionally biased region" description="Basic and acidic residues" evidence="1">
    <location>
        <begin position="1246"/>
        <end position="1268"/>
    </location>
</feature>
<protein>
    <submittedName>
        <fullName evidence="3">Uncharacterized protein LOC107066291</fullName>
    </submittedName>
</protein>
<feature type="compositionally biased region" description="Basic and acidic residues" evidence="1">
    <location>
        <begin position="1541"/>
        <end position="1559"/>
    </location>
</feature>
<feature type="compositionally biased region" description="Basic and acidic residues" evidence="1">
    <location>
        <begin position="285"/>
        <end position="309"/>
    </location>
</feature>
<feature type="compositionally biased region" description="Polar residues" evidence="1">
    <location>
        <begin position="1157"/>
        <end position="1166"/>
    </location>
</feature>
<dbReference type="Proteomes" id="UP000694924">
    <property type="component" value="Unplaced"/>
</dbReference>
<feature type="compositionally biased region" description="Basic and acidic residues" evidence="1">
    <location>
        <begin position="767"/>
        <end position="784"/>
    </location>
</feature>
<name>A0ABM1I7R7_POLDO</name>
<feature type="region of interest" description="Disordered" evidence="1">
    <location>
        <begin position="598"/>
        <end position="621"/>
    </location>
</feature>
<feature type="compositionally biased region" description="Basic and acidic residues" evidence="1">
    <location>
        <begin position="1147"/>
        <end position="1156"/>
    </location>
</feature>
<feature type="compositionally biased region" description="Polar residues" evidence="1">
    <location>
        <begin position="1312"/>
        <end position="1325"/>
    </location>
</feature>
<feature type="compositionally biased region" description="Basic and acidic residues" evidence="1">
    <location>
        <begin position="410"/>
        <end position="422"/>
    </location>
</feature>
<feature type="compositionally biased region" description="Basic and acidic residues" evidence="1">
    <location>
        <begin position="134"/>
        <end position="149"/>
    </location>
</feature>
<feature type="compositionally biased region" description="Low complexity" evidence="1">
    <location>
        <begin position="1440"/>
        <end position="1462"/>
    </location>
</feature>
<feature type="compositionally biased region" description="Basic and acidic residues" evidence="1">
    <location>
        <begin position="1"/>
        <end position="15"/>
    </location>
</feature>
<feature type="compositionally biased region" description="Gly residues" evidence="1">
    <location>
        <begin position="158"/>
        <end position="178"/>
    </location>
</feature>
<feature type="region of interest" description="Disordered" evidence="1">
    <location>
        <begin position="767"/>
        <end position="816"/>
    </location>
</feature>